<keyword evidence="1" id="KW-0732">Signal</keyword>
<protein>
    <recommendedName>
        <fullName evidence="2">TRAF1-6 MATH domain-containing protein</fullName>
    </recommendedName>
</protein>
<dbReference type="InterPro" id="IPR049342">
    <property type="entry name" value="TRAF1-6_MATH_dom"/>
</dbReference>
<name>A0AAV4U4K0_CAEEX</name>
<feature type="domain" description="TRAF1-6 MATH" evidence="2">
    <location>
        <begin position="65"/>
        <end position="149"/>
    </location>
</feature>
<dbReference type="SUPFAM" id="SSF49599">
    <property type="entry name" value="TRAF domain-like"/>
    <property type="match status" value="1"/>
</dbReference>
<keyword evidence="4" id="KW-1185">Reference proteome</keyword>
<dbReference type="InterPro" id="IPR008974">
    <property type="entry name" value="TRAF-like"/>
</dbReference>
<evidence type="ECO:0000259" key="2">
    <source>
        <dbReference type="Pfam" id="PF21355"/>
    </source>
</evidence>
<comment type="caution">
    <text evidence="3">The sequence shown here is derived from an EMBL/GenBank/DDBJ whole genome shotgun (WGS) entry which is preliminary data.</text>
</comment>
<evidence type="ECO:0000313" key="3">
    <source>
        <dbReference type="EMBL" id="GIY52698.1"/>
    </source>
</evidence>
<dbReference type="EMBL" id="BPLR01012277">
    <property type="protein sequence ID" value="GIY52698.1"/>
    <property type="molecule type" value="Genomic_DNA"/>
</dbReference>
<feature type="chain" id="PRO_5043910116" description="TRAF1-6 MATH domain-containing protein" evidence="1">
    <location>
        <begin position="22"/>
        <end position="267"/>
    </location>
</feature>
<proteinExistence type="predicted"/>
<dbReference type="AlphaFoldDB" id="A0AAV4U4K0"/>
<evidence type="ECO:0000313" key="4">
    <source>
        <dbReference type="Proteomes" id="UP001054945"/>
    </source>
</evidence>
<accession>A0AAV4U4K0</accession>
<dbReference type="Gene3D" id="2.60.210.10">
    <property type="entry name" value="Apoptosis, Tumor Necrosis Factor Receptor Associated Protein 2, Chain A"/>
    <property type="match status" value="1"/>
</dbReference>
<dbReference type="Pfam" id="PF21355">
    <property type="entry name" value="TRAF-mep_MATH"/>
    <property type="match status" value="1"/>
</dbReference>
<reference evidence="3 4" key="1">
    <citation type="submission" date="2021-06" db="EMBL/GenBank/DDBJ databases">
        <title>Caerostris extrusa draft genome.</title>
        <authorList>
            <person name="Kono N."/>
            <person name="Arakawa K."/>
        </authorList>
    </citation>
    <scope>NUCLEOTIDE SEQUENCE [LARGE SCALE GENOMIC DNA]</scope>
</reference>
<sequence>MDWHLWLLLKIFLPTFLLVDSKQEADLAQIKELPSGALLAEYDWHIPNAALLFQTSRSPLGHAIEDGLNYFGLWFSVIPGPYDKELQWPFPYPVNLTLVTRNGALPSVSAVLGRCRPTTRDKQGCGRAFLVPHEHVLEGSYFMGGSLLIRASVLLDNKDLVPKKARVFMRNQQLVSEFLWQVDALPSHESPVSSPPFRLDKDGYLLQLQLTLKLLREKGSVDPEVGATCPKAAFNKPHPNRPNPPCGFRRMGPLDCWKPGLSMEVEL</sequence>
<dbReference type="Proteomes" id="UP001054945">
    <property type="component" value="Unassembled WGS sequence"/>
</dbReference>
<evidence type="ECO:0000256" key="1">
    <source>
        <dbReference type="SAM" id="SignalP"/>
    </source>
</evidence>
<organism evidence="3 4">
    <name type="scientific">Caerostris extrusa</name>
    <name type="common">Bark spider</name>
    <name type="synonym">Caerostris bankana</name>
    <dbReference type="NCBI Taxonomy" id="172846"/>
    <lineage>
        <taxon>Eukaryota</taxon>
        <taxon>Metazoa</taxon>
        <taxon>Ecdysozoa</taxon>
        <taxon>Arthropoda</taxon>
        <taxon>Chelicerata</taxon>
        <taxon>Arachnida</taxon>
        <taxon>Araneae</taxon>
        <taxon>Araneomorphae</taxon>
        <taxon>Entelegynae</taxon>
        <taxon>Araneoidea</taxon>
        <taxon>Araneidae</taxon>
        <taxon>Caerostris</taxon>
    </lineage>
</organism>
<gene>
    <name evidence="3" type="primary">AVEN_208905_1</name>
    <name evidence="3" type="ORF">CEXT_428981</name>
</gene>
<feature type="signal peptide" evidence="1">
    <location>
        <begin position="1"/>
        <end position="21"/>
    </location>
</feature>